<dbReference type="GO" id="GO:0009055">
    <property type="term" value="F:electron transfer activity"/>
    <property type="evidence" value="ECO:0007669"/>
    <property type="project" value="InterPro"/>
</dbReference>
<evidence type="ECO:0000259" key="1">
    <source>
        <dbReference type="PROSITE" id="PS50902"/>
    </source>
</evidence>
<feature type="domain" description="Flavodoxin-like" evidence="1">
    <location>
        <begin position="3"/>
        <end position="158"/>
    </location>
</feature>
<dbReference type="PANTHER" id="PTHR39201:SF1">
    <property type="entry name" value="FLAVODOXIN-LIKE DOMAIN-CONTAINING PROTEIN"/>
    <property type="match status" value="1"/>
</dbReference>
<evidence type="ECO:0000313" key="3">
    <source>
        <dbReference type="Proteomes" id="UP000232133"/>
    </source>
</evidence>
<dbReference type="PANTHER" id="PTHR39201">
    <property type="entry name" value="EXPORTED PROTEIN-RELATED"/>
    <property type="match status" value="1"/>
</dbReference>
<reference evidence="2 3" key="1">
    <citation type="submission" date="2016-10" db="EMBL/GenBank/DDBJ databases">
        <authorList>
            <person name="Varghese N."/>
        </authorList>
    </citation>
    <scope>NUCLEOTIDE SEQUENCE [LARGE SCALE GENOMIC DNA]</scope>
    <source>
        <strain evidence="2 3">KB11</strain>
    </source>
</reference>
<dbReference type="InterPro" id="IPR029039">
    <property type="entry name" value="Flavoprotein-like_sf"/>
</dbReference>
<evidence type="ECO:0000313" key="2">
    <source>
        <dbReference type="EMBL" id="ATZ60059.1"/>
    </source>
</evidence>
<dbReference type="Gene3D" id="3.40.50.360">
    <property type="match status" value="1"/>
</dbReference>
<dbReference type="Pfam" id="PF12682">
    <property type="entry name" value="Flavodoxin_4"/>
    <property type="match status" value="1"/>
</dbReference>
<gene>
    <name evidence="2" type="ORF">BK798_06290</name>
</gene>
<dbReference type="SUPFAM" id="SSF52218">
    <property type="entry name" value="Flavoproteins"/>
    <property type="match status" value="1"/>
</dbReference>
<protein>
    <submittedName>
        <fullName evidence="2">Flavodoxin</fullName>
    </submittedName>
</protein>
<dbReference type="GeneID" id="72590606"/>
<accession>A0A2H4U7H2</accession>
<dbReference type="InterPro" id="IPR008254">
    <property type="entry name" value="Flavodoxin/NO_synth"/>
</dbReference>
<organism evidence="2 3">
    <name type="scientific">Methanobrevibacter smithii</name>
    <dbReference type="NCBI Taxonomy" id="2173"/>
    <lineage>
        <taxon>Archaea</taxon>
        <taxon>Methanobacteriati</taxon>
        <taxon>Methanobacteriota</taxon>
        <taxon>Methanomada group</taxon>
        <taxon>Methanobacteria</taxon>
        <taxon>Methanobacteriales</taxon>
        <taxon>Methanobacteriaceae</taxon>
        <taxon>Methanobrevibacter</taxon>
    </lineage>
</organism>
<proteinExistence type="predicted"/>
<dbReference type="RefSeq" id="WP_100815605.1">
    <property type="nucleotide sequence ID" value="NZ_CP017803.1"/>
</dbReference>
<dbReference type="PROSITE" id="PS00201">
    <property type="entry name" value="FLAVODOXIN"/>
    <property type="match status" value="1"/>
</dbReference>
<dbReference type="GO" id="GO:0010181">
    <property type="term" value="F:FMN binding"/>
    <property type="evidence" value="ECO:0007669"/>
    <property type="project" value="InterPro"/>
</dbReference>
<dbReference type="Proteomes" id="UP000232133">
    <property type="component" value="Chromosome"/>
</dbReference>
<dbReference type="AlphaFoldDB" id="A0A2H4U7H2"/>
<dbReference type="InterPro" id="IPR001226">
    <property type="entry name" value="Flavodoxin_CS"/>
</dbReference>
<dbReference type="PROSITE" id="PS50902">
    <property type="entry name" value="FLAVODOXIN_LIKE"/>
    <property type="match status" value="1"/>
</dbReference>
<name>A0A2H4U7H2_METSM</name>
<dbReference type="EMBL" id="CP017803">
    <property type="protein sequence ID" value="ATZ60059.1"/>
    <property type="molecule type" value="Genomic_DNA"/>
</dbReference>
<sequence length="164" mass="18339">MKTLIIYYSQHGSTEVVARTLAKELRTDILEVTDLKNRSGFKNKLTSCIDSIKETKTEIAPSEVDLTEYNSIYIGTPTWAGKPTPAIITLIDRCNLRGKDLYLFATMTGRGGQATVDRMAEKVKARGARVIETFTLNTKDKDIETLINDTEVIIDILDLKMYSG</sequence>